<gene>
    <name evidence="1" type="ORF">EWM64_g7468</name>
</gene>
<dbReference type="Proteomes" id="UP000298061">
    <property type="component" value="Unassembled WGS sequence"/>
</dbReference>
<dbReference type="OrthoDB" id="2750929at2759"/>
<reference evidence="1 2" key="1">
    <citation type="submission" date="2019-02" db="EMBL/GenBank/DDBJ databases">
        <title>Genome sequencing of the rare red list fungi Hericium alpestre (H. flagellum).</title>
        <authorList>
            <person name="Buettner E."/>
            <person name="Kellner H."/>
        </authorList>
    </citation>
    <scope>NUCLEOTIDE SEQUENCE [LARGE SCALE GENOMIC DNA]</scope>
    <source>
        <strain evidence="1 2">DSM 108284</strain>
    </source>
</reference>
<proteinExistence type="predicted"/>
<name>A0A4Y9ZPN3_9AGAM</name>
<protein>
    <submittedName>
        <fullName evidence="1">Uncharacterized protein</fullName>
    </submittedName>
</protein>
<keyword evidence="2" id="KW-1185">Reference proteome</keyword>
<comment type="caution">
    <text evidence="1">The sequence shown here is derived from an EMBL/GenBank/DDBJ whole genome shotgun (WGS) entry which is preliminary data.</text>
</comment>
<accession>A0A4Y9ZPN3</accession>
<evidence type="ECO:0000313" key="2">
    <source>
        <dbReference type="Proteomes" id="UP000298061"/>
    </source>
</evidence>
<dbReference type="EMBL" id="SFCI01001174">
    <property type="protein sequence ID" value="TFY76545.1"/>
    <property type="molecule type" value="Genomic_DNA"/>
</dbReference>
<sequence>MIATLDPARLDSSCFLDVSGRTYNHVYDRAAPDFSSLRVLSMKYSYEDTVPRRFPPATRGFLYFHPDEQNPLGSQIRFCATQNSDPARGFASGHDLMYGSGYVWHIPLAHVTKNPTLRDMLLRDGLIDDTLLAHLQAYSGSNKRSFRLKRSMSALSQPFLLEFKRSILCLTVRAVGEDRRYETNTPLKYYMGCEKKYLVYAAGSALCRLERSTLPQHAGRRIMIMRLLKIVRPPKLRPDLRRRVM</sequence>
<organism evidence="1 2">
    <name type="scientific">Hericium alpestre</name>
    <dbReference type="NCBI Taxonomy" id="135208"/>
    <lineage>
        <taxon>Eukaryota</taxon>
        <taxon>Fungi</taxon>
        <taxon>Dikarya</taxon>
        <taxon>Basidiomycota</taxon>
        <taxon>Agaricomycotina</taxon>
        <taxon>Agaricomycetes</taxon>
        <taxon>Russulales</taxon>
        <taxon>Hericiaceae</taxon>
        <taxon>Hericium</taxon>
    </lineage>
</organism>
<evidence type="ECO:0000313" key="1">
    <source>
        <dbReference type="EMBL" id="TFY76545.1"/>
    </source>
</evidence>
<dbReference type="AlphaFoldDB" id="A0A4Y9ZPN3"/>